<dbReference type="Proteomes" id="UP001432322">
    <property type="component" value="Unassembled WGS sequence"/>
</dbReference>
<comment type="caution">
    <text evidence="1">The sequence shown here is derived from an EMBL/GenBank/DDBJ whole genome shotgun (WGS) entry which is preliminary data.</text>
</comment>
<keyword evidence="2" id="KW-1185">Reference proteome</keyword>
<dbReference type="EMBL" id="BTSY01000003">
    <property type="protein sequence ID" value="GMT19808.1"/>
    <property type="molecule type" value="Genomic_DNA"/>
</dbReference>
<proteinExistence type="predicted"/>
<feature type="non-terminal residue" evidence="1">
    <location>
        <position position="148"/>
    </location>
</feature>
<sequence length="148" mass="17034">GNVLHLFSLQIVHWTEGAKWSSNKTIARHFTKIYQCMAIIDWELISGETRDRNMSPARTLLYMRDGALPRSSSLRGVSDIYLQLISRYSFTANHWPDAVNLIVIGTDKQSMMLRDFLDYNNNSIGARLSVHFVHRPRNIVSSVNVHFL</sequence>
<gene>
    <name evidence="1" type="ORF">PFISCL1PPCAC_11105</name>
</gene>
<evidence type="ECO:0000313" key="2">
    <source>
        <dbReference type="Proteomes" id="UP001432322"/>
    </source>
</evidence>
<organism evidence="1 2">
    <name type="scientific">Pristionchus fissidentatus</name>
    <dbReference type="NCBI Taxonomy" id="1538716"/>
    <lineage>
        <taxon>Eukaryota</taxon>
        <taxon>Metazoa</taxon>
        <taxon>Ecdysozoa</taxon>
        <taxon>Nematoda</taxon>
        <taxon>Chromadorea</taxon>
        <taxon>Rhabditida</taxon>
        <taxon>Rhabditina</taxon>
        <taxon>Diplogasteromorpha</taxon>
        <taxon>Diplogasteroidea</taxon>
        <taxon>Neodiplogasteridae</taxon>
        <taxon>Pristionchus</taxon>
    </lineage>
</organism>
<dbReference type="AlphaFoldDB" id="A0AAV5VND4"/>
<feature type="non-terminal residue" evidence="1">
    <location>
        <position position="1"/>
    </location>
</feature>
<accession>A0AAV5VND4</accession>
<protein>
    <submittedName>
        <fullName evidence="1">Uncharacterized protein</fullName>
    </submittedName>
</protein>
<evidence type="ECO:0000313" key="1">
    <source>
        <dbReference type="EMBL" id="GMT19808.1"/>
    </source>
</evidence>
<name>A0AAV5VND4_9BILA</name>
<reference evidence="1" key="1">
    <citation type="submission" date="2023-10" db="EMBL/GenBank/DDBJ databases">
        <title>Genome assembly of Pristionchus species.</title>
        <authorList>
            <person name="Yoshida K."/>
            <person name="Sommer R.J."/>
        </authorList>
    </citation>
    <scope>NUCLEOTIDE SEQUENCE</scope>
    <source>
        <strain evidence="1">RS5133</strain>
    </source>
</reference>